<dbReference type="HOGENOM" id="CLU_1508858_0_0_5"/>
<name>A0LB27_MAGMM</name>
<evidence type="ECO:0000313" key="1">
    <source>
        <dbReference type="EMBL" id="ABK45170.1"/>
    </source>
</evidence>
<organism evidence="1 2">
    <name type="scientific">Magnetococcus marinus (strain ATCC BAA-1437 / JCM 17883 / MC-1)</name>
    <dbReference type="NCBI Taxonomy" id="156889"/>
    <lineage>
        <taxon>Bacteria</taxon>
        <taxon>Pseudomonadati</taxon>
        <taxon>Pseudomonadota</taxon>
        <taxon>Magnetococcia</taxon>
        <taxon>Magnetococcales</taxon>
        <taxon>Magnetococcaceae</taxon>
        <taxon>Magnetococcus</taxon>
    </lineage>
</organism>
<accession>A0LB27</accession>
<dbReference type="EMBL" id="CP000471">
    <property type="protein sequence ID" value="ABK45170.1"/>
    <property type="molecule type" value="Genomic_DNA"/>
</dbReference>
<protein>
    <submittedName>
        <fullName evidence="1">Uncharacterized protein</fullName>
    </submittedName>
</protein>
<gene>
    <name evidence="1" type="ordered locus">Mmc1_2674</name>
</gene>
<dbReference type="GO" id="GO:0003677">
    <property type="term" value="F:DNA binding"/>
    <property type="evidence" value="ECO:0007669"/>
    <property type="project" value="InterPro"/>
</dbReference>
<proteinExistence type="predicted"/>
<dbReference type="AlphaFoldDB" id="A0LB27"/>
<dbReference type="Proteomes" id="UP000002586">
    <property type="component" value="Chromosome"/>
</dbReference>
<dbReference type="Gene3D" id="1.10.260.40">
    <property type="entry name" value="lambda repressor-like DNA-binding domains"/>
    <property type="match status" value="1"/>
</dbReference>
<keyword evidence="2" id="KW-1185">Reference proteome</keyword>
<dbReference type="KEGG" id="mgm:Mmc1_2674"/>
<evidence type="ECO:0000313" key="2">
    <source>
        <dbReference type="Proteomes" id="UP000002586"/>
    </source>
</evidence>
<dbReference type="STRING" id="156889.Mmc1_2674"/>
<sequence>MSTMSFPGLDPLVVAKGVTPTAVDTHLGLPVGSVAFILSPTPQPVLRLDSVCERLRHLDLLMDYLGVTLVGSSKYGSMSVRFRQLETVRQRIHCSQKELARVSGVSIKEIKRLETPVGGNSAIRHSTSCTNARAIIAAIQRLAPRFMHPFEAEIGVAPLTNKGRQFFSLQQLGRKYVS</sequence>
<reference evidence="1 2" key="2">
    <citation type="journal article" date="2012" name="Int. J. Syst. Evol. Microbiol.">
        <title>Magnetococcus marinus gen. nov., sp. nov., a marine, magnetotactic bacterium that represents a novel lineage (Magnetococcaceae fam. nov.; Magnetococcales ord. nov.) at the base of the Alphaproteobacteria.</title>
        <authorList>
            <person name="Bazylinski D.A."/>
            <person name="Williams T.J."/>
            <person name="Lefevre C.T."/>
            <person name="Berg R.J."/>
            <person name="Zhang C.L."/>
            <person name="Bowser S.S."/>
            <person name="Dean A.J."/>
            <person name="Beveridge T.J."/>
        </authorList>
    </citation>
    <scope>NUCLEOTIDE SEQUENCE [LARGE SCALE GENOMIC DNA]</scope>
    <source>
        <strain evidence="2">ATCC BAA-1437 / JCM 17883 / MC-1</strain>
    </source>
</reference>
<dbReference type="InterPro" id="IPR010982">
    <property type="entry name" value="Lambda_DNA-bd_dom_sf"/>
</dbReference>
<dbReference type="RefSeq" id="WP_011714269.1">
    <property type="nucleotide sequence ID" value="NC_008576.1"/>
</dbReference>
<reference evidence="2" key="1">
    <citation type="journal article" date="2009" name="Appl. Environ. Microbiol.">
        <title>Complete genome sequence of the chemolithoautotrophic marine magnetotactic coccus strain MC-1.</title>
        <authorList>
            <person name="Schubbe S."/>
            <person name="Williams T.J."/>
            <person name="Xie G."/>
            <person name="Kiss H.E."/>
            <person name="Brettin T.S."/>
            <person name="Martinez D."/>
            <person name="Ross C.A."/>
            <person name="Schuler D."/>
            <person name="Cox B.L."/>
            <person name="Nealson K.H."/>
            <person name="Bazylinski D.A."/>
        </authorList>
    </citation>
    <scope>NUCLEOTIDE SEQUENCE [LARGE SCALE GENOMIC DNA]</scope>
    <source>
        <strain evidence="2">ATCC BAA-1437 / JCM 17883 / MC-1</strain>
    </source>
</reference>